<keyword evidence="1" id="KW-0732">Signal</keyword>
<organism evidence="2">
    <name type="scientific">Prosthecochloris aestuarii</name>
    <dbReference type="NCBI Taxonomy" id="1102"/>
    <lineage>
        <taxon>Bacteria</taxon>
        <taxon>Pseudomonadati</taxon>
        <taxon>Chlorobiota</taxon>
        <taxon>Chlorobiia</taxon>
        <taxon>Chlorobiales</taxon>
        <taxon>Chlorobiaceae</taxon>
        <taxon>Prosthecochloris</taxon>
    </lineage>
</organism>
<name>A0A831SU86_PROAE</name>
<dbReference type="EMBL" id="DSBW01000197">
    <property type="protein sequence ID" value="HED31787.1"/>
    <property type="molecule type" value="Genomic_DNA"/>
</dbReference>
<dbReference type="AlphaFoldDB" id="A0A831SU86"/>
<protein>
    <recommendedName>
        <fullName evidence="3">PorV/PorQ family protein</fullName>
    </recommendedName>
</protein>
<accession>A0A831SU86</accession>
<sequence>MKYLLSCMLLVICCSQSVFAAFEPRLSDARIRGLGGASAALAGYTPSIFSNPATIASTGPSDAGVSWYDPFMETDISTLQAYAALRQMPFDAHGTAGIGYERFGNRRYRETMAVVGYATKVFSGLTGGVSVSYMQREIAAGENDSAVGLNAGIVLAVSSKIDIGAAVQSVNEPGIGDHDERVTSTTIAGIALRPSENVVLAGDVEFRKERDAAWRLGGEAAVLPCLVLRAGVSGNPSTFSAGAGYRHALFRADAAIVRHPDFNDPGFAIGIQAVL</sequence>
<proteinExistence type="predicted"/>
<gene>
    <name evidence="2" type="ORF">ENN50_08965</name>
</gene>
<comment type="caution">
    <text evidence="2">The sequence shown here is derived from an EMBL/GenBank/DDBJ whole genome shotgun (WGS) entry which is preliminary data.</text>
</comment>
<dbReference type="Gene3D" id="2.40.160.60">
    <property type="entry name" value="Outer membrane protein transport protein (OMPP1/FadL/TodX)"/>
    <property type="match status" value="1"/>
</dbReference>
<evidence type="ECO:0008006" key="3">
    <source>
        <dbReference type="Google" id="ProtNLM"/>
    </source>
</evidence>
<feature type="chain" id="PRO_5033007677" description="PorV/PorQ family protein" evidence="1">
    <location>
        <begin position="21"/>
        <end position="275"/>
    </location>
</feature>
<reference evidence="2" key="1">
    <citation type="journal article" date="2020" name="mSystems">
        <title>Genome- and Community-Level Interaction Insights into Carbon Utilization and Element Cycling Functions of Hydrothermarchaeota in Hydrothermal Sediment.</title>
        <authorList>
            <person name="Zhou Z."/>
            <person name="Liu Y."/>
            <person name="Xu W."/>
            <person name="Pan J."/>
            <person name="Luo Z.H."/>
            <person name="Li M."/>
        </authorList>
    </citation>
    <scope>NUCLEOTIDE SEQUENCE [LARGE SCALE GENOMIC DNA]</scope>
    <source>
        <strain evidence="2">SpSt-1181</strain>
    </source>
</reference>
<dbReference type="Proteomes" id="UP000886335">
    <property type="component" value="Unassembled WGS sequence"/>
</dbReference>
<evidence type="ECO:0000256" key="1">
    <source>
        <dbReference type="SAM" id="SignalP"/>
    </source>
</evidence>
<dbReference type="SUPFAM" id="SSF56935">
    <property type="entry name" value="Porins"/>
    <property type="match status" value="1"/>
</dbReference>
<evidence type="ECO:0000313" key="2">
    <source>
        <dbReference type="EMBL" id="HED31787.1"/>
    </source>
</evidence>
<feature type="signal peptide" evidence="1">
    <location>
        <begin position="1"/>
        <end position="20"/>
    </location>
</feature>